<dbReference type="InterPro" id="IPR016166">
    <property type="entry name" value="FAD-bd_PCMH"/>
</dbReference>
<comment type="caution">
    <text evidence="2">The sequence shown here is derived from an EMBL/GenBank/DDBJ whole genome shotgun (WGS) entry which is preliminary data.</text>
</comment>
<dbReference type="PANTHER" id="PTHR42659:SF9">
    <property type="entry name" value="XANTHINE DEHYDROGENASE FAD-BINDING SUBUNIT XDHB-RELATED"/>
    <property type="match status" value="1"/>
</dbReference>
<organism evidence="2 3">
    <name type="scientific">Trinickia dinghuensis</name>
    <dbReference type="NCBI Taxonomy" id="2291023"/>
    <lineage>
        <taxon>Bacteria</taxon>
        <taxon>Pseudomonadati</taxon>
        <taxon>Pseudomonadota</taxon>
        <taxon>Betaproteobacteria</taxon>
        <taxon>Burkholderiales</taxon>
        <taxon>Burkholderiaceae</taxon>
        <taxon>Trinickia</taxon>
    </lineage>
</organism>
<accession>A0A3D8K4X0</accession>
<dbReference type="Pfam" id="PF00941">
    <property type="entry name" value="FAD_binding_5"/>
    <property type="match status" value="1"/>
</dbReference>
<feature type="domain" description="FAD-binding PCMH-type" evidence="1">
    <location>
        <begin position="1"/>
        <end position="167"/>
    </location>
</feature>
<evidence type="ECO:0000259" key="1">
    <source>
        <dbReference type="PROSITE" id="PS51387"/>
    </source>
</evidence>
<proteinExistence type="predicted"/>
<sequence>MNYFRAHTIGEVLRALAEDPRPRIVCGATDVFADARLVPAKSNWIDISRVDALRGIELHDGIVRIGAASPFQAIADTPWLPVALTEAAACVGSRQIRVQGTIGGNLCHASPIADGVPVLLTLDAQVELASVRGARRLPLAEFVLGRGRTALNADELLVGVQFELPRPRDRTAFVKCANREGAALAVVSAAVHLRVSADDTVEAAAAAVGGASEVALRMRALEASLPGVRCTDLIGAIEAAPLAGLSPIDDCRATASHRVHLARLAIARAFRGCIEESQHDAPVA</sequence>
<reference evidence="2 3" key="1">
    <citation type="submission" date="2018-08" db="EMBL/GenBank/DDBJ databases">
        <title>Paraburkholderia sp. DHOM06 isolated from forest soil.</title>
        <authorList>
            <person name="Gao Z.-H."/>
            <person name="Qiu L.-H."/>
        </authorList>
    </citation>
    <scope>NUCLEOTIDE SEQUENCE [LARGE SCALE GENOMIC DNA]</scope>
    <source>
        <strain evidence="2 3">DHOM06</strain>
    </source>
</reference>
<dbReference type="SUPFAM" id="SSF55447">
    <property type="entry name" value="CO dehydrogenase flavoprotein C-terminal domain-like"/>
    <property type="match status" value="1"/>
</dbReference>
<dbReference type="Proteomes" id="UP000256838">
    <property type="component" value="Unassembled WGS sequence"/>
</dbReference>
<dbReference type="GO" id="GO:0016491">
    <property type="term" value="F:oxidoreductase activity"/>
    <property type="evidence" value="ECO:0007669"/>
    <property type="project" value="InterPro"/>
</dbReference>
<dbReference type="OrthoDB" id="9793944at2"/>
<dbReference type="RefSeq" id="WP_115531767.1">
    <property type="nucleotide sequence ID" value="NZ_QRGA01000001.1"/>
</dbReference>
<dbReference type="InterPro" id="IPR016169">
    <property type="entry name" value="FAD-bd_PCMH_sub2"/>
</dbReference>
<dbReference type="PROSITE" id="PS51387">
    <property type="entry name" value="FAD_PCMH"/>
    <property type="match status" value="1"/>
</dbReference>
<keyword evidence="3" id="KW-1185">Reference proteome</keyword>
<dbReference type="InterPro" id="IPR051312">
    <property type="entry name" value="Diverse_Substr_Oxidored"/>
</dbReference>
<name>A0A3D8K4X0_9BURK</name>
<dbReference type="SMART" id="SM01092">
    <property type="entry name" value="CO_deh_flav_C"/>
    <property type="match status" value="1"/>
</dbReference>
<dbReference type="InterPro" id="IPR036318">
    <property type="entry name" value="FAD-bd_PCMH-like_sf"/>
</dbReference>
<dbReference type="Gene3D" id="3.30.465.10">
    <property type="match status" value="1"/>
</dbReference>
<dbReference type="InterPro" id="IPR002346">
    <property type="entry name" value="Mopterin_DH_FAD-bd"/>
</dbReference>
<dbReference type="SUPFAM" id="SSF56176">
    <property type="entry name" value="FAD-binding/transporter-associated domain-like"/>
    <property type="match status" value="1"/>
</dbReference>
<dbReference type="InterPro" id="IPR036683">
    <property type="entry name" value="CO_DH_flav_C_dom_sf"/>
</dbReference>
<protein>
    <submittedName>
        <fullName evidence="2">Molybdopterin dehydrogenase</fullName>
    </submittedName>
</protein>
<dbReference type="PANTHER" id="PTHR42659">
    <property type="entry name" value="XANTHINE DEHYDROGENASE SUBUNIT C-RELATED"/>
    <property type="match status" value="1"/>
</dbReference>
<evidence type="ECO:0000313" key="2">
    <source>
        <dbReference type="EMBL" id="RDV00498.1"/>
    </source>
</evidence>
<dbReference type="AlphaFoldDB" id="A0A3D8K4X0"/>
<dbReference type="Gene3D" id="3.30.390.50">
    <property type="entry name" value="CO dehydrogenase flavoprotein, C-terminal domain"/>
    <property type="match status" value="1"/>
</dbReference>
<dbReference type="EMBL" id="QRGA01000001">
    <property type="protein sequence ID" value="RDV00498.1"/>
    <property type="molecule type" value="Genomic_DNA"/>
</dbReference>
<evidence type="ECO:0000313" key="3">
    <source>
        <dbReference type="Proteomes" id="UP000256838"/>
    </source>
</evidence>
<dbReference type="Pfam" id="PF03450">
    <property type="entry name" value="CO_deh_flav_C"/>
    <property type="match status" value="1"/>
</dbReference>
<dbReference type="GO" id="GO:0071949">
    <property type="term" value="F:FAD binding"/>
    <property type="evidence" value="ECO:0007669"/>
    <property type="project" value="InterPro"/>
</dbReference>
<dbReference type="InterPro" id="IPR005107">
    <property type="entry name" value="CO_DH_flav_C"/>
</dbReference>
<gene>
    <name evidence="2" type="ORF">DWV00_01570</name>
</gene>